<feature type="non-terminal residue" evidence="2">
    <location>
        <position position="168"/>
    </location>
</feature>
<feature type="domain" description="MoaB/Mog" evidence="1">
    <location>
        <begin position="6"/>
        <end position="168"/>
    </location>
</feature>
<comment type="caution">
    <text evidence="2">The sequence shown here is derived from an EMBL/GenBank/DDBJ whole genome shotgun (WGS) entry which is preliminary data.</text>
</comment>
<evidence type="ECO:0000313" key="2">
    <source>
        <dbReference type="EMBL" id="HFC46822.1"/>
    </source>
</evidence>
<gene>
    <name evidence="2" type="ORF">ENJ63_02955</name>
</gene>
<protein>
    <submittedName>
        <fullName evidence="2">Competence/damage-inducible protein A</fullName>
    </submittedName>
</protein>
<organism evidence="2">
    <name type="scientific">Dissulfuribacter thermophilus</name>
    <dbReference type="NCBI Taxonomy" id="1156395"/>
    <lineage>
        <taxon>Bacteria</taxon>
        <taxon>Pseudomonadati</taxon>
        <taxon>Thermodesulfobacteriota</taxon>
        <taxon>Dissulfuribacteria</taxon>
        <taxon>Dissulfuribacterales</taxon>
        <taxon>Dissulfuribacteraceae</taxon>
        <taxon>Dissulfuribacter</taxon>
    </lineage>
</organism>
<dbReference type="Proteomes" id="UP000885797">
    <property type="component" value="Unassembled WGS sequence"/>
</dbReference>
<sequence>MAVNGEIIAIGDEIISGKVLNRNSNFSARSLFHAGYLVTRITSVGDDIEAIKEVLRGAISRSRFVILTGGLGPTPDDITNEAVAVALGLRLVENAALRAVLDSIPRDEYPLTESQKRKLTHLPEGAEVLSPQARTSGYMLRVGECVVFCLPGVPEELEELIRGQVLPR</sequence>
<dbReference type="CDD" id="cd00885">
    <property type="entry name" value="cinA"/>
    <property type="match status" value="1"/>
</dbReference>
<dbReference type="SUPFAM" id="SSF53218">
    <property type="entry name" value="Molybdenum cofactor biosynthesis proteins"/>
    <property type="match status" value="1"/>
</dbReference>
<dbReference type="EMBL" id="DRND01000236">
    <property type="protein sequence ID" value="HFC46822.1"/>
    <property type="molecule type" value="Genomic_DNA"/>
</dbReference>
<proteinExistence type="predicted"/>
<evidence type="ECO:0000259" key="1">
    <source>
        <dbReference type="SMART" id="SM00852"/>
    </source>
</evidence>
<dbReference type="PANTHER" id="PTHR13939:SF0">
    <property type="entry name" value="NMN AMIDOHYDROLASE-LIKE PROTEIN YFAY"/>
    <property type="match status" value="1"/>
</dbReference>
<dbReference type="Gene3D" id="3.40.980.10">
    <property type="entry name" value="MoaB/Mog-like domain"/>
    <property type="match status" value="1"/>
</dbReference>
<dbReference type="InterPro" id="IPR001453">
    <property type="entry name" value="MoaB/Mog_dom"/>
</dbReference>
<dbReference type="InterPro" id="IPR036425">
    <property type="entry name" value="MoaB/Mog-like_dom_sf"/>
</dbReference>
<reference evidence="2" key="1">
    <citation type="journal article" date="2020" name="mSystems">
        <title>Genome- and Community-Level Interaction Insights into Carbon Utilization and Element Cycling Functions of Hydrothermarchaeota in Hydrothermal Sediment.</title>
        <authorList>
            <person name="Zhou Z."/>
            <person name="Liu Y."/>
            <person name="Xu W."/>
            <person name="Pan J."/>
            <person name="Luo Z.H."/>
            <person name="Li M."/>
        </authorList>
    </citation>
    <scope>NUCLEOTIDE SEQUENCE [LARGE SCALE GENOMIC DNA]</scope>
    <source>
        <strain evidence="2">HyVt-503</strain>
    </source>
</reference>
<accession>A0A7V2SVQ7</accession>
<dbReference type="Pfam" id="PF00994">
    <property type="entry name" value="MoCF_biosynth"/>
    <property type="match status" value="1"/>
</dbReference>
<name>A0A7V2SVQ7_9BACT</name>
<dbReference type="SMART" id="SM00852">
    <property type="entry name" value="MoCF_biosynth"/>
    <property type="match status" value="1"/>
</dbReference>
<dbReference type="InterPro" id="IPR050101">
    <property type="entry name" value="CinA"/>
</dbReference>
<dbReference type="AlphaFoldDB" id="A0A7V2SVQ7"/>
<dbReference type="PANTHER" id="PTHR13939">
    <property type="entry name" value="NICOTINAMIDE-NUCLEOTIDE AMIDOHYDROLASE PNCC"/>
    <property type="match status" value="1"/>
</dbReference>